<dbReference type="PANTHER" id="PTHR36029">
    <property type="entry name" value="TSET COMPLEX MEMBER TSTA"/>
    <property type="match status" value="1"/>
</dbReference>
<dbReference type="InterPro" id="IPR037501">
    <property type="entry name" value="TPLATE"/>
</dbReference>
<protein>
    <submittedName>
        <fullName evidence="1">Cytokinesis protein</fullName>
    </submittedName>
</protein>
<feature type="non-terminal residue" evidence="1">
    <location>
        <position position="1"/>
    </location>
</feature>
<dbReference type="AlphaFoldDB" id="U5YG40"/>
<feature type="non-terminal residue" evidence="1">
    <location>
        <position position="112"/>
    </location>
</feature>
<gene>
    <name evidence="1" type="primary">TPLATE</name>
</gene>
<proteinExistence type="predicted"/>
<organism evidence="1">
    <name type="scientific">Amauropelta noveboracensis</name>
    <dbReference type="NCBI Taxonomy" id="449902"/>
    <lineage>
        <taxon>Eukaryota</taxon>
        <taxon>Viridiplantae</taxon>
        <taxon>Streptophyta</taxon>
        <taxon>Embryophyta</taxon>
        <taxon>Tracheophyta</taxon>
        <taxon>Polypodiopsida</taxon>
        <taxon>Polypodiidae</taxon>
        <taxon>Polypodiales</taxon>
        <taxon>Aspleniineae</taxon>
        <taxon>Thelypteridaceae</taxon>
        <taxon>Thelypteridoideae</taxon>
        <taxon>Amauropelta</taxon>
    </lineage>
</organism>
<dbReference type="GO" id="GO:0006897">
    <property type="term" value="P:endocytosis"/>
    <property type="evidence" value="ECO:0007669"/>
    <property type="project" value="InterPro"/>
</dbReference>
<evidence type="ECO:0000313" key="1">
    <source>
        <dbReference type="EMBL" id="AGZ88230.1"/>
    </source>
</evidence>
<dbReference type="PANTHER" id="PTHR36029:SF1">
    <property type="entry name" value="PROTEIN TPLATE"/>
    <property type="match status" value="1"/>
</dbReference>
<reference evidence="1" key="1">
    <citation type="journal article" date="2013" name="PLoS ONE">
        <title>Transcriptome-mining for single-copy nuclear markers in ferns.</title>
        <authorList>
            <person name="Rothfels C.J."/>
            <person name="Larsson A."/>
            <person name="Li F.-W."/>
            <person name="Sigel E.M."/>
            <person name="Huiet L."/>
            <person name="Burge D.O."/>
            <person name="Ruhsam M."/>
            <person name="Graham S.W."/>
            <person name="Stevenson D.W."/>
            <person name="Wong G.K."/>
            <person name="Korall P."/>
            <person name="Pryer K.M."/>
        </authorList>
    </citation>
    <scope>NUCLEOTIDE SEQUENCE</scope>
</reference>
<name>U5YG40_9MONI</name>
<dbReference type="EMBL" id="KF553855">
    <property type="protein sequence ID" value="AGZ88230.1"/>
    <property type="molecule type" value="Genomic_DNA"/>
</dbReference>
<accession>U5YG40</accession>
<sequence length="112" mass="12601">EPTLCSITVTVLQFQRCALCVQLIYYPFHGGAATGDIDDVEFGEEDGMRHRRTLKTDYGEPVILRCQSYLVPLTELLLPHKCSPVEFLRIWPSLPAISEFTGAFVYEGSGFK</sequence>